<gene>
    <name evidence="3" type="ORF">C1280_07930</name>
</gene>
<dbReference type="Gene3D" id="3.90.1750.20">
    <property type="entry name" value="Putative Large Serine Recombinase, Chain B, Domain 2"/>
    <property type="match status" value="1"/>
</dbReference>
<dbReference type="SUPFAM" id="SSF53041">
    <property type="entry name" value="Resolvase-like"/>
    <property type="match status" value="1"/>
</dbReference>
<organism evidence="3 4">
    <name type="scientific">Gemmata obscuriglobus</name>
    <dbReference type="NCBI Taxonomy" id="114"/>
    <lineage>
        <taxon>Bacteria</taxon>
        <taxon>Pseudomonadati</taxon>
        <taxon>Planctomycetota</taxon>
        <taxon>Planctomycetia</taxon>
        <taxon>Gemmatales</taxon>
        <taxon>Gemmataceae</taxon>
        <taxon>Gemmata</taxon>
    </lineage>
</organism>
<feature type="domain" description="Recombinase" evidence="2">
    <location>
        <begin position="182"/>
        <end position="298"/>
    </location>
</feature>
<dbReference type="SMART" id="SM00857">
    <property type="entry name" value="Resolvase"/>
    <property type="match status" value="1"/>
</dbReference>
<dbReference type="GO" id="GO:0000150">
    <property type="term" value="F:DNA strand exchange activity"/>
    <property type="evidence" value="ECO:0007669"/>
    <property type="project" value="InterPro"/>
</dbReference>
<dbReference type="PANTHER" id="PTHR30461">
    <property type="entry name" value="DNA-INVERTASE FROM LAMBDOID PROPHAGE"/>
    <property type="match status" value="1"/>
</dbReference>
<dbReference type="InterPro" id="IPR006119">
    <property type="entry name" value="Resolv_N"/>
</dbReference>
<dbReference type="Gene3D" id="3.40.50.1390">
    <property type="entry name" value="Resolvase, N-terminal catalytic domain"/>
    <property type="match status" value="1"/>
</dbReference>
<evidence type="ECO:0000313" key="4">
    <source>
        <dbReference type="Proteomes" id="UP000245802"/>
    </source>
</evidence>
<evidence type="ECO:0000259" key="2">
    <source>
        <dbReference type="PROSITE" id="PS51737"/>
    </source>
</evidence>
<dbReference type="Proteomes" id="UP000245802">
    <property type="component" value="Chromosome"/>
</dbReference>
<dbReference type="InterPro" id="IPR038109">
    <property type="entry name" value="DNA_bind_recomb_sf"/>
</dbReference>
<dbReference type="EMBL" id="CP025958">
    <property type="protein sequence ID" value="AWM36954.1"/>
    <property type="molecule type" value="Genomic_DNA"/>
</dbReference>
<dbReference type="PANTHER" id="PTHR30461:SF23">
    <property type="entry name" value="DNA RECOMBINASE-RELATED"/>
    <property type="match status" value="1"/>
</dbReference>
<accession>A0A2Z3H5P7</accession>
<dbReference type="Pfam" id="PF00239">
    <property type="entry name" value="Resolvase"/>
    <property type="match status" value="1"/>
</dbReference>
<dbReference type="Pfam" id="PF07508">
    <property type="entry name" value="Recombinase"/>
    <property type="match status" value="1"/>
</dbReference>
<dbReference type="PROSITE" id="PS51737">
    <property type="entry name" value="RECOMBINASE_DNA_BIND"/>
    <property type="match status" value="1"/>
</dbReference>
<keyword evidence="4" id="KW-1185">Reference proteome</keyword>
<dbReference type="InterPro" id="IPR025827">
    <property type="entry name" value="Zn_ribbon_recom_dom"/>
</dbReference>
<feature type="domain" description="Resolvase/invertase-type recombinase catalytic" evidence="1">
    <location>
        <begin position="22"/>
        <end position="174"/>
    </location>
</feature>
<dbReference type="Pfam" id="PF13408">
    <property type="entry name" value="Zn_ribbon_recom"/>
    <property type="match status" value="1"/>
</dbReference>
<dbReference type="CDD" id="cd03768">
    <property type="entry name" value="SR_ResInv"/>
    <property type="match status" value="1"/>
</dbReference>
<evidence type="ECO:0000313" key="3">
    <source>
        <dbReference type="EMBL" id="AWM36954.1"/>
    </source>
</evidence>
<protein>
    <submittedName>
        <fullName evidence="3">Recombinase family protein</fullName>
    </submittedName>
</protein>
<dbReference type="OrthoDB" id="266184at2"/>
<dbReference type="InterPro" id="IPR011109">
    <property type="entry name" value="DNA_bind_recombinase_dom"/>
</dbReference>
<proteinExistence type="predicted"/>
<reference evidence="3 4" key="1">
    <citation type="submission" date="2018-01" db="EMBL/GenBank/DDBJ databases">
        <title>G. obscuriglobus.</title>
        <authorList>
            <person name="Franke J."/>
            <person name="Blomberg W."/>
            <person name="Selmecki A."/>
        </authorList>
    </citation>
    <scope>NUCLEOTIDE SEQUENCE [LARGE SCALE GENOMIC DNA]</scope>
    <source>
        <strain evidence="3 4">DSM 5831</strain>
    </source>
</reference>
<sequence length="535" mass="59376">MKRNGTATAPKPAPRAAVKLVRCAIYTRKSTEEGLEQEFNSLDAQREAGEAFVRSQAGEGWVLMPERYDDGGYTGGNTDRPGLQKLMAHIDEGRVDCVVVYKVDRLSRSLLDFAQLMRTFEQQQVAFVSVTQQFNTATSMGRLVLNVLLSFAQFEREIISERTRDKIAATRRKGKWAGGHPVLGYDIDPAGYKLVVNPAEAERVRAIFALYLEHRSLLPVADELATRGWTTKQWTTRKGPERGGKRFDRTNLYNLLTNPLYIGKVRYKDEVHDGEHPAVVDPGVFHQVQEALRRNGRTGGAHVRNQFGAVLKGLLRCAPCGAAMTPTHSTKGAKRYRYYACVAGQKRGARTCPSRSVPAEPVETFVVDKIRAVGRDPELLRQVLDRARDAGAARAAELEAERAGLDKDLRGWHAEVRNLSVPLRPGEDNGPLVARLADLHERIGTVEGRVTKVRDQIKAVAAQLVPEEQAARALAAFDPVWDALTPLERARVIALLVQTVEYDGRDGRVTVSFHPTGIKALADELADRVEHKERA</sequence>
<name>A0A2Z3H5P7_9BACT</name>
<dbReference type="GO" id="GO:0003677">
    <property type="term" value="F:DNA binding"/>
    <property type="evidence" value="ECO:0007669"/>
    <property type="project" value="InterPro"/>
</dbReference>
<dbReference type="AlphaFoldDB" id="A0A2Z3H5P7"/>
<dbReference type="RefSeq" id="WP_010033108.1">
    <property type="nucleotide sequence ID" value="NZ_CP025958.1"/>
</dbReference>
<evidence type="ECO:0000259" key="1">
    <source>
        <dbReference type="PROSITE" id="PS51736"/>
    </source>
</evidence>
<dbReference type="InterPro" id="IPR036162">
    <property type="entry name" value="Resolvase-like_N_sf"/>
</dbReference>
<dbReference type="InterPro" id="IPR050639">
    <property type="entry name" value="SSR_resolvase"/>
</dbReference>
<dbReference type="PROSITE" id="PS51736">
    <property type="entry name" value="RECOMBINASES_3"/>
    <property type="match status" value="1"/>
</dbReference>
<dbReference type="KEGG" id="gog:C1280_07930"/>